<proteinExistence type="predicted"/>
<organism evidence="1 2">
    <name type="scientific">[Candida] jaroonii</name>
    <dbReference type="NCBI Taxonomy" id="467808"/>
    <lineage>
        <taxon>Eukaryota</taxon>
        <taxon>Fungi</taxon>
        <taxon>Dikarya</taxon>
        <taxon>Ascomycota</taxon>
        <taxon>Saccharomycotina</taxon>
        <taxon>Pichiomycetes</taxon>
        <taxon>Debaryomycetaceae</taxon>
        <taxon>Yamadazyma</taxon>
    </lineage>
</organism>
<sequence>MSLYQYSYNYPYYYPNQSQLQPQINQIPGQGNQISQVPISQVPISQVPIQNQVSVPVTNQVNGYYPNNYIQLPFYYYSNIEKKSKSSTTWTQKEDKLLRELKEHQKLGWREISTFFNDRTPNACQFRWRRIISSINGKTNSRSSSISSISSVSSASSLSSNSSSPILNKKTHHSINYILN</sequence>
<name>A0ACA9YBF0_9ASCO</name>
<reference evidence="1" key="1">
    <citation type="submission" date="2022-06" db="EMBL/GenBank/DDBJ databases">
        <authorList>
            <person name="Legras J.-L."/>
            <person name="Devillers H."/>
            <person name="Grondin C."/>
        </authorList>
    </citation>
    <scope>NUCLEOTIDE SEQUENCE</scope>
    <source>
        <strain evidence="1">CLIB 1444</strain>
    </source>
</reference>
<dbReference type="Proteomes" id="UP001152531">
    <property type="component" value="Unassembled WGS sequence"/>
</dbReference>
<comment type="caution">
    <text evidence="1">The sequence shown here is derived from an EMBL/GenBank/DDBJ whole genome shotgun (WGS) entry which is preliminary data.</text>
</comment>
<evidence type="ECO:0000313" key="1">
    <source>
        <dbReference type="EMBL" id="CAH6722401.1"/>
    </source>
</evidence>
<evidence type="ECO:0000313" key="2">
    <source>
        <dbReference type="Proteomes" id="UP001152531"/>
    </source>
</evidence>
<protein>
    <submittedName>
        <fullName evidence="1">Uncharacterized protein</fullName>
    </submittedName>
</protein>
<dbReference type="EMBL" id="CALSDN010000009">
    <property type="protein sequence ID" value="CAH6722401.1"/>
    <property type="molecule type" value="Genomic_DNA"/>
</dbReference>
<gene>
    <name evidence="1" type="ORF">CLIB1444_09S02762</name>
</gene>
<accession>A0ACA9YBF0</accession>
<keyword evidence="2" id="KW-1185">Reference proteome</keyword>